<sequence length="445" mass="49377">MDAPTAVLEERAAALLDVDVSQEDVHRFLLDTADFLGSPPREMVGPGVRFRWFLDDRVVQVGAGKGIGTDYSLKVQSFSTEVVDDIEYRWFKYGVLDHSLPYLWSVGIDQEPNDRLVEMWDPDSATTVATWAGVENTLDPVMDDWPLDVALTPPEWRRYFAYLWEMPETSPWSKVRVAANPEGIEIVATSRDGQAEPARLLVPPTVLRHHRLTVADILAGLAGGGLAADIRLLDVEGFDLRTGDLFIMTPGRYSTLGAEIPIPEPGWDDVEDTPRTGISLEKLRALVEEGPARPNRPGPRVREVRPMQPGLTIPQVLDLIDGLLRGEPAIEVLTKMGATAGERHGRPALIGEGWYAEEHLGTWTVNVLPYPPRGVTYKTREVLGLGWWLAQALEGRYGRPFGQELSTWGHLMRLFRVGRTGVKVSVGSEVEVNIGEFEGLTRYAG</sequence>
<dbReference type="OrthoDB" id="3260008at2"/>
<dbReference type="RefSeq" id="WP_073331211.1">
    <property type="nucleotide sequence ID" value="NZ_FQTT01000011.1"/>
</dbReference>
<keyword evidence="2" id="KW-1185">Reference proteome</keyword>
<reference evidence="2" key="1">
    <citation type="submission" date="2016-09" db="EMBL/GenBank/DDBJ databases">
        <authorList>
            <person name="Strepis N."/>
        </authorList>
    </citation>
    <scope>NUCLEOTIDE SEQUENCE [LARGE SCALE GENOMIC DNA]</scope>
</reference>
<dbReference type="STRING" id="1892869.ACGLYG10_2022"/>
<evidence type="ECO:0000313" key="2">
    <source>
        <dbReference type="Proteomes" id="UP000184291"/>
    </source>
</evidence>
<accession>A0A1M4S0M5</accession>
<dbReference type="Proteomes" id="UP000184291">
    <property type="component" value="Unassembled WGS sequence"/>
</dbReference>
<proteinExistence type="predicted"/>
<protein>
    <submittedName>
        <fullName evidence="1">Uncharacterized protein</fullName>
    </submittedName>
</protein>
<dbReference type="EMBL" id="FQTT01000011">
    <property type="protein sequence ID" value="SHE25786.1"/>
    <property type="molecule type" value="Genomic_DNA"/>
</dbReference>
<evidence type="ECO:0000313" key="1">
    <source>
        <dbReference type="EMBL" id="SHE25786.1"/>
    </source>
</evidence>
<name>A0A1M4S0M5_9ACTO</name>
<gene>
    <name evidence="1" type="ORF">ACGLYG10_2022</name>
</gene>
<organism evidence="1 2">
    <name type="scientific">Actinomyces glycerinitolerans</name>
    <dbReference type="NCBI Taxonomy" id="1892869"/>
    <lineage>
        <taxon>Bacteria</taxon>
        <taxon>Bacillati</taxon>
        <taxon>Actinomycetota</taxon>
        <taxon>Actinomycetes</taxon>
        <taxon>Actinomycetales</taxon>
        <taxon>Actinomycetaceae</taxon>
        <taxon>Actinomyces</taxon>
    </lineage>
</organism>
<dbReference type="AlphaFoldDB" id="A0A1M4S0M5"/>